<dbReference type="Proteomes" id="UP001204953">
    <property type="component" value="Unassembled WGS sequence"/>
</dbReference>
<dbReference type="SUPFAM" id="SSF49879">
    <property type="entry name" value="SMAD/FHA domain"/>
    <property type="match status" value="1"/>
</dbReference>
<proteinExistence type="predicted"/>
<keyword evidence="3" id="KW-1185">Reference proteome</keyword>
<comment type="caution">
    <text evidence="2">The sequence shown here is derived from an EMBL/GenBank/DDBJ whole genome shotgun (WGS) entry which is preliminary data.</text>
</comment>
<protein>
    <submittedName>
        <fullName evidence="2">FHA domain-containing protein</fullName>
    </submittedName>
</protein>
<dbReference type="SMART" id="SM00240">
    <property type="entry name" value="FHA"/>
    <property type="match status" value="1"/>
</dbReference>
<dbReference type="Pfam" id="PF00498">
    <property type="entry name" value="FHA"/>
    <property type="match status" value="1"/>
</dbReference>
<gene>
    <name evidence="2" type="ORF">NJ959_21295</name>
</gene>
<reference evidence="2" key="1">
    <citation type="submission" date="2022-06" db="EMBL/GenBank/DDBJ databases">
        <title>New cyanobacteria of genus Symplocastrum in benthos of Lake Baikal.</title>
        <authorList>
            <person name="Sorokovikova E."/>
            <person name="Tikhonova I."/>
            <person name="Krasnopeev A."/>
            <person name="Evseev P."/>
            <person name="Gladkikh A."/>
            <person name="Belykh O."/>
        </authorList>
    </citation>
    <scope>NUCLEOTIDE SEQUENCE</scope>
    <source>
        <strain evidence="2">BBK-W-15</strain>
    </source>
</reference>
<dbReference type="AlphaFoldDB" id="A0AAE3KTY2"/>
<evidence type="ECO:0000313" key="2">
    <source>
        <dbReference type="EMBL" id="MCP2730967.1"/>
    </source>
</evidence>
<accession>A0AAE3KTY2</accession>
<dbReference type="CDD" id="cd00060">
    <property type="entry name" value="FHA"/>
    <property type="match status" value="1"/>
</dbReference>
<feature type="domain" description="FHA" evidence="1">
    <location>
        <begin position="31"/>
        <end position="83"/>
    </location>
</feature>
<dbReference type="RefSeq" id="WP_254013716.1">
    <property type="nucleotide sequence ID" value="NZ_JAMZMM010000263.1"/>
</dbReference>
<sequence length="175" mass="19160">MHELILEWQEAHQKRMATIRDGQPSTNPGSVRIGRDPVKCDLVISDLTVSGLHVEIFFDNATHTFVLRNLRDTNPPTVDGRQVIHGEIPLSQGSTIYLGQVIVTVLAVSLAPPNNPIQQTIILPPKPINLPIHNIASYGLECPHCHRISPYERMGFGCQWCGTSLASAASVLITG</sequence>
<evidence type="ECO:0000259" key="1">
    <source>
        <dbReference type="PROSITE" id="PS50006"/>
    </source>
</evidence>
<name>A0AAE3KTY2_9CYAN</name>
<evidence type="ECO:0000313" key="3">
    <source>
        <dbReference type="Proteomes" id="UP001204953"/>
    </source>
</evidence>
<organism evidence="2 3">
    <name type="scientific">Limnofasciculus baicalensis BBK-W-15</name>
    <dbReference type="NCBI Taxonomy" id="2699891"/>
    <lineage>
        <taxon>Bacteria</taxon>
        <taxon>Bacillati</taxon>
        <taxon>Cyanobacteriota</taxon>
        <taxon>Cyanophyceae</taxon>
        <taxon>Coleofasciculales</taxon>
        <taxon>Coleofasciculaceae</taxon>
        <taxon>Limnofasciculus</taxon>
        <taxon>Limnofasciculus baicalensis</taxon>
    </lineage>
</organism>
<dbReference type="PROSITE" id="PS50006">
    <property type="entry name" value="FHA_DOMAIN"/>
    <property type="match status" value="1"/>
</dbReference>
<dbReference type="Gene3D" id="2.60.200.20">
    <property type="match status" value="1"/>
</dbReference>
<dbReference type="InterPro" id="IPR000253">
    <property type="entry name" value="FHA_dom"/>
</dbReference>
<dbReference type="InterPro" id="IPR008984">
    <property type="entry name" value="SMAD_FHA_dom_sf"/>
</dbReference>
<dbReference type="EMBL" id="JAMZMM010000263">
    <property type="protein sequence ID" value="MCP2730967.1"/>
    <property type="molecule type" value="Genomic_DNA"/>
</dbReference>